<proteinExistence type="predicted"/>
<keyword evidence="3" id="KW-1185">Reference proteome</keyword>
<dbReference type="InterPro" id="IPR050228">
    <property type="entry name" value="Carboxylesterase_BioH"/>
</dbReference>
<dbReference type="EMBL" id="JALNMH010000001">
    <property type="protein sequence ID" value="MCK7592141.1"/>
    <property type="molecule type" value="Genomic_DNA"/>
</dbReference>
<dbReference type="Gene3D" id="3.40.50.1820">
    <property type="entry name" value="alpha/beta hydrolase"/>
    <property type="match status" value="1"/>
</dbReference>
<comment type="caution">
    <text evidence="2">The sequence shown here is derived from an EMBL/GenBank/DDBJ whole genome shotgun (WGS) entry which is preliminary data.</text>
</comment>
<accession>A0ABT0GC83</accession>
<dbReference type="SUPFAM" id="SSF53474">
    <property type="entry name" value="alpha/beta-Hydrolases"/>
    <property type="match status" value="1"/>
</dbReference>
<protein>
    <submittedName>
        <fullName evidence="2">Lysophospholipase</fullName>
    </submittedName>
</protein>
<evidence type="ECO:0000313" key="2">
    <source>
        <dbReference type="EMBL" id="MCK7592141.1"/>
    </source>
</evidence>
<organism evidence="2 3">
    <name type="scientific">Pseudomarimonas salicorniae</name>
    <dbReference type="NCBI Taxonomy" id="2933270"/>
    <lineage>
        <taxon>Bacteria</taxon>
        <taxon>Pseudomonadati</taxon>
        <taxon>Pseudomonadota</taxon>
        <taxon>Gammaproteobacteria</taxon>
        <taxon>Lysobacterales</taxon>
        <taxon>Lysobacteraceae</taxon>
        <taxon>Pseudomarimonas</taxon>
    </lineage>
</organism>
<reference evidence="2" key="1">
    <citation type="submission" date="2022-04" db="EMBL/GenBank/DDBJ databases">
        <title>Lysobacter sp. CAU 1642 isolated from sea sand.</title>
        <authorList>
            <person name="Kim W."/>
        </authorList>
    </citation>
    <scope>NUCLEOTIDE SEQUENCE</scope>
    <source>
        <strain evidence="2">CAU 1642</strain>
    </source>
</reference>
<dbReference type="Proteomes" id="UP001431449">
    <property type="component" value="Unassembled WGS sequence"/>
</dbReference>
<feature type="domain" description="Serine aminopeptidase S33" evidence="1">
    <location>
        <begin position="37"/>
        <end position="270"/>
    </location>
</feature>
<dbReference type="PANTHER" id="PTHR43194:SF2">
    <property type="entry name" value="PEROXISOMAL MEMBRANE PROTEIN LPX1"/>
    <property type="match status" value="1"/>
</dbReference>
<evidence type="ECO:0000313" key="3">
    <source>
        <dbReference type="Proteomes" id="UP001431449"/>
    </source>
</evidence>
<dbReference type="Pfam" id="PF12146">
    <property type="entry name" value="Hydrolase_4"/>
    <property type="match status" value="1"/>
</dbReference>
<sequence length="294" mass="31720">MAACPDQLDPCPTPVRVDAADGVALRLDRWSERGQPVLLTHGFGQTRGAWSASARRLAELGYAPWTLDARGHGDSGRNPPGRGYAFEQFIEDAREVSARLPARPVLVGASMGGLIGIMAQARYASFSALVLVDITPRWDSRGVERILGFMGAHPDGFESLEAAADAVAGYLPHRPRKTPDAMRAVLRRRADGRWCWHWDPRLLEDIGRAGESAQHALSEAAREISVPTLLVSGGRSDLIGAQHVEEFMRLVPHAQHRRIDDATHMVAGDRNDAFTDAIVAFLDAAAPAAAATGA</sequence>
<dbReference type="RefSeq" id="WP_248204120.1">
    <property type="nucleotide sequence ID" value="NZ_JALNMH010000001.1"/>
</dbReference>
<dbReference type="InterPro" id="IPR022742">
    <property type="entry name" value="Hydrolase_4"/>
</dbReference>
<evidence type="ECO:0000259" key="1">
    <source>
        <dbReference type="Pfam" id="PF12146"/>
    </source>
</evidence>
<name>A0ABT0GC83_9GAMM</name>
<gene>
    <name evidence="2" type="ORF">M0G41_00485</name>
</gene>
<dbReference type="InterPro" id="IPR029058">
    <property type="entry name" value="AB_hydrolase_fold"/>
</dbReference>
<dbReference type="PANTHER" id="PTHR43194">
    <property type="entry name" value="HYDROLASE ALPHA/BETA FOLD FAMILY"/>
    <property type="match status" value="1"/>
</dbReference>